<evidence type="ECO:0000313" key="3">
    <source>
        <dbReference type="EMBL" id="SDM47995.1"/>
    </source>
</evidence>
<dbReference type="EMBL" id="FNGM01000013">
    <property type="protein sequence ID" value="SDM47995.1"/>
    <property type="molecule type" value="Genomic_DNA"/>
</dbReference>
<dbReference type="Pfam" id="PF12730">
    <property type="entry name" value="ABC2_membrane_4"/>
    <property type="match status" value="1"/>
</dbReference>
<evidence type="ECO:0000313" key="5">
    <source>
        <dbReference type="Proteomes" id="UP000182783"/>
    </source>
</evidence>
<feature type="transmembrane region" description="Helical" evidence="1">
    <location>
        <begin position="53"/>
        <end position="74"/>
    </location>
</feature>
<evidence type="ECO:0000256" key="1">
    <source>
        <dbReference type="SAM" id="Phobius"/>
    </source>
</evidence>
<proteinExistence type="predicted"/>
<feature type="transmembrane region" description="Helical" evidence="1">
    <location>
        <begin position="137"/>
        <end position="161"/>
    </location>
</feature>
<sequence>MLRFIRAEFMKIKGSSIIWVCLAGCCILPLIGFVVNLEASAQTTWSSYAAQNLWLAILLLWPCIFGLIGTYIFTRESIENTYRNLFIIPVGRVRLAIAKLAALLLIILAMASLSYLLNFLGLFIGIPFETASFWDGLITYLKSGLLMFFSLLPVLSVAVICRKSYLIAICATIMYAVLSFVGVWSSVLSSILPIVTILRVSQVTSINIDFAFPMSVSYSSMAVIGVVSVVSILWVSKKQDL</sequence>
<dbReference type="Proteomes" id="UP000070252">
    <property type="component" value="Unassembled WGS sequence"/>
</dbReference>
<dbReference type="PANTHER" id="PTHR37305">
    <property type="entry name" value="INTEGRAL MEMBRANE PROTEIN-RELATED"/>
    <property type="match status" value="1"/>
</dbReference>
<dbReference type="EMBL" id="LIPY01000121">
    <property type="protein sequence ID" value="KWX71967.1"/>
    <property type="molecule type" value="Genomic_DNA"/>
</dbReference>
<protein>
    <submittedName>
        <fullName evidence="3">ABC-2 family transporter protein</fullName>
    </submittedName>
</protein>
<reference evidence="2 4" key="1">
    <citation type="submission" date="2015-08" db="EMBL/GenBank/DDBJ databases">
        <title>Genome of Paenibacillus jilunlii.</title>
        <authorList>
            <person name="Sant'Anna F.H."/>
            <person name="Ambrosini A."/>
            <person name="Souza R."/>
            <person name="Bach E."/>
            <person name="Fernandes G."/>
            <person name="Balsanelli E."/>
            <person name="Baura V.A."/>
            <person name="Pedrosa F.O."/>
            <person name="Souza E.M."/>
            <person name="Passaglia L."/>
        </authorList>
    </citation>
    <scope>NUCLEOTIDE SEQUENCE [LARGE SCALE GENOMIC DNA]</scope>
    <source>
        <strain evidence="2 4">DSM 23019</strain>
    </source>
</reference>
<keyword evidence="4" id="KW-1185">Reference proteome</keyword>
<dbReference type="OrthoDB" id="4336274at2"/>
<reference evidence="3 5" key="2">
    <citation type="submission" date="2016-10" db="EMBL/GenBank/DDBJ databases">
        <authorList>
            <person name="de Groot N.N."/>
        </authorList>
    </citation>
    <scope>NUCLEOTIDE SEQUENCE [LARGE SCALE GENOMIC DNA]</scope>
    <source>
        <strain evidence="3 5">CGMCC 1.10239</strain>
    </source>
</reference>
<dbReference type="Proteomes" id="UP000182783">
    <property type="component" value="Unassembled WGS sequence"/>
</dbReference>
<feature type="transmembrane region" description="Helical" evidence="1">
    <location>
        <begin position="210"/>
        <end position="235"/>
    </location>
</feature>
<dbReference type="PANTHER" id="PTHR37305:SF1">
    <property type="entry name" value="MEMBRANE PROTEIN"/>
    <property type="match status" value="1"/>
</dbReference>
<keyword evidence="1" id="KW-1133">Transmembrane helix</keyword>
<gene>
    <name evidence="2" type="ORF">AML91_22800</name>
    <name evidence="3" type="ORF">SAMN05216191_11379</name>
</gene>
<dbReference type="AlphaFoldDB" id="A0A1G9TLK6"/>
<accession>A0A1G9TLK6</accession>
<evidence type="ECO:0000313" key="2">
    <source>
        <dbReference type="EMBL" id="KWX71967.1"/>
    </source>
</evidence>
<dbReference type="RefSeq" id="WP_062526027.1">
    <property type="nucleotide sequence ID" value="NZ_CP048429.1"/>
</dbReference>
<evidence type="ECO:0000313" key="4">
    <source>
        <dbReference type="Proteomes" id="UP000070252"/>
    </source>
</evidence>
<feature type="transmembrane region" description="Helical" evidence="1">
    <location>
        <begin position="173"/>
        <end position="198"/>
    </location>
</feature>
<keyword evidence="1" id="KW-0812">Transmembrane</keyword>
<feature type="transmembrane region" description="Helical" evidence="1">
    <location>
        <begin position="12"/>
        <end position="33"/>
    </location>
</feature>
<name>A0A1G9TLK6_9BACL</name>
<feature type="transmembrane region" description="Helical" evidence="1">
    <location>
        <begin position="95"/>
        <end position="117"/>
    </location>
</feature>
<keyword evidence="1" id="KW-0472">Membrane</keyword>
<organism evidence="3 5">
    <name type="scientific">Paenibacillus jilunlii</name>
    <dbReference type="NCBI Taxonomy" id="682956"/>
    <lineage>
        <taxon>Bacteria</taxon>
        <taxon>Bacillati</taxon>
        <taxon>Bacillota</taxon>
        <taxon>Bacilli</taxon>
        <taxon>Bacillales</taxon>
        <taxon>Paenibacillaceae</taxon>
        <taxon>Paenibacillus</taxon>
    </lineage>
</organism>